<gene>
    <name evidence="2" type="ORF">FAK_39470</name>
</gene>
<dbReference type="SUPFAM" id="SSF55785">
    <property type="entry name" value="PYP-like sensor domain (PAS domain)"/>
    <property type="match status" value="1"/>
</dbReference>
<reference evidence="3" key="1">
    <citation type="journal article" date="2023" name="Arch. Microbiol.">
        <title>Desulfoferula mesophilus gen. nov. sp. nov., a mesophilic sulfate-reducing bacterium isolated from a brackish lake sediment.</title>
        <authorList>
            <person name="Watanabe T."/>
            <person name="Yabe T."/>
            <person name="Tsuji J.M."/>
            <person name="Fukui M."/>
        </authorList>
    </citation>
    <scope>NUCLEOTIDE SEQUENCE [LARGE SCALE GENOMIC DNA]</scope>
    <source>
        <strain evidence="3">12FAK</strain>
    </source>
</reference>
<dbReference type="PROSITE" id="PS50112">
    <property type="entry name" value="PAS"/>
    <property type="match status" value="1"/>
</dbReference>
<proteinExistence type="predicted"/>
<accession>A0AAU9F183</accession>
<dbReference type="NCBIfam" id="TIGR00229">
    <property type="entry name" value="sensory_box"/>
    <property type="match status" value="1"/>
</dbReference>
<evidence type="ECO:0000313" key="2">
    <source>
        <dbReference type="EMBL" id="BEQ16881.1"/>
    </source>
</evidence>
<dbReference type="InterPro" id="IPR000014">
    <property type="entry name" value="PAS"/>
</dbReference>
<dbReference type="InterPro" id="IPR035965">
    <property type="entry name" value="PAS-like_dom_sf"/>
</dbReference>
<evidence type="ECO:0000313" key="3">
    <source>
        <dbReference type="Proteomes" id="UP001366166"/>
    </source>
</evidence>
<dbReference type="Pfam" id="PF13596">
    <property type="entry name" value="PAS_10"/>
    <property type="match status" value="1"/>
</dbReference>
<dbReference type="KEGG" id="dmp:FAK_39470"/>
<sequence length="105" mass="11950">MESSGVAVTIIDPEGNIVYYNRQAAKILDRKPEYIGEDIHSHHKKEASNKKVDLMLQEFQKGRTEPFRYKTKPYGRTILVILAPILKDGEFVGCTQSVQLEEDLA</sequence>
<organism evidence="2 3">
    <name type="scientific">Desulfoferula mesophila</name>
    <dbReference type="NCBI Taxonomy" id="3058419"/>
    <lineage>
        <taxon>Bacteria</taxon>
        <taxon>Pseudomonadati</taxon>
        <taxon>Thermodesulfobacteriota</taxon>
        <taxon>Desulfarculia</taxon>
        <taxon>Desulfarculales</taxon>
        <taxon>Desulfarculaceae</taxon>
        <taxon>Desulfoferula</taxon>
    </lineage>
</organism>
<evidence type="ECO:0000259" key="1">
    <source>
        <dbReference type="PROSITE" id="PS50112"/>
    </source>
</evidence>
<name>A0AAU9F183_9BACT</name>
<dbReference type="AlphaFoldDB" id="A0AAU9F183"/>
<protein>
    <recommendedName>
        <fullName evidence="1">PAS domain-containing protein</fullName>
    </recommendedName>
</protein>
<keyword evidence="3" id="KW-1185">Reference proteome</keyword>
<dbReference type="Gene3D" id="3.30.450.20">
    <property type="entry name" value="PAS domain"/>
    <property type="match status" value="1"/>
</dbReference>
<feature type="domain" description="PAS" evidence="1">
    <location>
        <begin position="1"/>
        <end position="33"/>
    </location>
</feature>
<dbReference type="Proteomes" id="UP001366166">
    <property type="component" value="Chromosome"/>
</dbReference>
<dbReference type="EMBL" id="AP028679">
    <property type="protein sequence ID" value="BEQ16881.1"/>
    <property type="molecule type" value="Genomic_DNA"/>
</dbReference>
<dbReference type="CDD" id="cd18773">
    <property type="entry name" value="PDC1_HK_sensor"/>
    <property type="match status" value="1"/>
</dbReference>